<proteinExistence type="predicted"/>
<dbReference type="SUPFAM" id="SSF47413">
    <property type="entry name" value="lambda repressor-like DNA-binding domains"/>
    <property type="match status" value="1"/>
</dbReference>
<evidence type="ECO:0000313" key="5">
    <source>
        <dbReference type="Proteomes" id="UP000182015"/>
    </source>
</evidence>
<sequence>MTQLSSQLKILRQARNLSQEALAEQLFISRQSISKWENGDATPDLDNLVKLAEVLKVSLDELVLGRKVDSDQNDEEDENLHLLKHREFVLNPETGKYEKRDGLSILLDLILEYWWLIFYAPVIIMFIKLIINLF</sequence>
<accession>A0A1L8MMF0</accession>
<dbReference type="InterPro" id="IPR010982">
    <property type="entry name" value="Lambda_DNA-bd_dom_sf"/>
</dbReference>
<dbReference type="PANTHER" id="PTHR46558:SF13">
    <property type="entry name" value="HTH-TYPE TRANSCRIPTIONAL REGULATOR IMMR"/>
    <property type="match status" value="1"/>
</dbReference>
<keyword evidence="2" id="KW-0812">Transmembrane</keyword>
<name>A0A1L8MMF0_9STRE</name>
<feature type="transmembrane region" description="Helical" evidence="2">
    <location>
        <begin position="113"/>
        <end position="131"/>
    </location>
</feature>
<protein>
    <submittedName>
        <fullName evidence="4">Transcriptional regulator</fullName>
    </submittedName>
</protein>
<dbReference type="RefSeq" id="WP_071794253.1">
    <property type="nucleotide sequence ID" value="NZ_LZDD01000002.1"/>
</dbReference>
<dbReference type="PROSITE" id="PS50943">
    <property type="entry name" value="HTH_CROC1"/>
    <property type="match status" value="1"/>
</dbReference>
<keyword evidence="2" id="KW-1133">Transmembrane helix</keyword>
<feature type="domain" description="HTH cro/C1-type" evidence="3">
    <location>
        <begin position="8"/>
        <end position="62"/>
    </location>
</feature>
<dbReference type="AlphaFoldDB" id="A0A1L8MMF0"/>
<reference evidence="5" key="1">
    <citation type="submission" date="2016-06" db="EMBL/GenBank/DDBJ databases">
        <authorList>
            <person name="de Vries S.P.W."/>
            <person name="Hadjirin N.F."/>
            <person name="Lay E.M."/>
            <person name="Zadoks R.N."/>
            <person name="Peacock S.J."/>
            <person name="Parkhill J."/>
            <person name="Grant A.J."/>
            <person name="Mcdougall S."/>
            <person name="Holmes M.A."/>
        </authorList>
    </citation>
    <scope>NUCLEOTIDE SEQUENCE [LARGE SCALE GENOMIC DNA]</scope>
    <source>
        <strain evidence="5">NZ1587</strain>
    </source>
</reference>
<dbReference type="PANTHER" id="PTHR46558">
    <property type="entry name" value="TRACRIPTIONAL REGULATORY PROTEIN-RELATED-RELATED"/>
    <property type="match status" value="1"/>
</dbReference>
<comment type="caution">
    <text evidence="4">The sequence shown here is derived from an EMBL/GenBank/DDBJ whole genome shotgun (WGS) entry which is preliminary data.</text>
</comment>
<keyword evidence="2" id="KW-0472">Membrane</keyword>
<evidence type="ECO:0000313" key="4">
    <source>
        <dbReference type="EMBL" id="OJF71937.1"/>
    </source>
</evidence>
<evidence type="ECO:0000256" key="2">
    <source>
        <dbReference type="SAM" id="Phobius"/>
    </source>
</evidence>
<dbReference type="SMART" id="SM00530">
    <property type="entry name" value="HTH_XRE"/>
    <property type="match status" value="1"/>
</dbReference>
<keyword evidence="5" id="KW-1185">Reference proteome</keyword>
<dbReference type="STRING" id="1856638.A9Q68_08155"/>
<dbReference type="CDD" id="cd00093">
    <property type="entry name" value="HTH_XRE"/>
    <property type="match status" value="1"/>
</dbReference>
<dbReference type="OrthoDB" id="9805856at2"/>
<dbReference type="Proteomes" id="UP000182015">
    <property type="component" value="Unassembled WGS sequence"/>
</dbReference>
<dbReference type="InterPro" id="IPR001387">
    <property type="entry name" value="Cro/C1-type_HTH"/>
</dbReference>
<keyword evidence="1" id="KW-0238">DNA-binding</keyword>
<organism evidence="4 5">
    <name type="scientific">Streptococcus bovimastitidis</name>
    <dbReference type="NCBI Taxonomy" id="1856638"/>
    <lineage>
        <taxon>Bacteria</taxon>
        <taxon>Bacillati</taxon>
        <taxon>Bacillota</taxon>
        <taxon>Bacilli</taxon>
        <taxon>Lactobacillales</taxon>
        <taxon>Streptococcaceae</taxon>
        <taxon>Streptococcus</taxon>
    </lineage>
</organism>
<dbReference type="Pfam" id="PF01381">
    <property type="entry name" value="HTH_3"/>
    <property type="match status" value="1"/>
</dbReference>
<dbReference type="EMBL" id="LZDD01000002">
    <property type="protein sequence ID" value="OJF71937.1"/>
    <property type="molecule type" value="Genomic_DNA"/>
</dbReference>
<dbReference type="Gene3D" id="1.10.260.40">
    <property type="entry name" value="lambda repressor-like DNA-binding domains"/>
    <property type="match status" value="1"/>
</dbReference>
<evidence type="ECO:0000259" key="3">
    <source>
        <dbReference type="PROSITE" id="PS50943"/>
    </source>
</evidence>
<dbReference type="GO" id="GO:0003677">
    <property type="term" value="F:DNA binding"/>
    <property type="evidence" value="ECO:0007669"/>
    <property type="project" value="UniProtKB-KW"/>
</dbReference>
<evidence type="ECO:0000256" key="1">
    <source>
        <dbReference type="ARBA" id="ARBA00023125"/>
    </source>
</evidence>
<gene>
    <name evidence="4" type="ORF">A9Q68_08155</name>
</gene>